<dbReference type="EMBL" id="CM047909">
    <property type="protein sequence ID" value="KAJ0079060.1"/>
    <property type="molecule type" value="Genomic_DNA"/>
</dbReference>
<protein>
    <submittedName>
        <fullName evidence="1">Uncharacterized protein</fullName>
    </submittedName>
</protein>
<keyword evidence="2" id="KW-1185">Reference proteome</keyword>
<organism evidence="1 2">
    <name type="scientific">Pistacia atlantica</name>
    <dbReference type="NCBI Taxonomy" id="434234"/>
    <lineage>
        <taxon>Eukaryota</taxon>
        <taxon>Viridiplantae</taxon>
        <taxon>Streptophyta</taxon>
        <taxon>Embryophyta</taxon>
        <taxon>Tracheophyta</taxon>
        <taxon>Spermatophyta</taxon>
        <taxon>Magnoliopsida</taxon>
        <taxon>eudicotyledons</taxon>
        <taxon>Gunneridae</taxon>
        <taxon>Pentapetalae</taxon>
        <taxon>rosids</taxon>
        <taxon>malvids</taxon>
        <taxon>Sapindales</taxon>
        <taxon>Anacardiaceae</taxon>
        <taxon>Pistacia</taxon>
    </lineage>
</organism>
<dbReference type="Proteomes" id="UP001164250">
    <property type="component" value="Chromosome 13"/>
</dbReference>
<proteinExistence type="predicted"/>
<accession>A0ACC0ZWI1</accession>
<gene>
    <name evidence="1" type="ORF">Patl1_22914</name>
</gene>
<evidence type="ECO:0000313" key="2">
    <source>
        <dbReference type="Proteomes" id="UP001164250"/>
    </source>
</evidence>
<name>A0ACC0ZWI1_9ROSI</name>
<sequence length="461" mass="52198">MEGLQFFKIAVVLQSLVIFSRHSFGFAATKSRGLSIKVIPIDSRESPLYNPNLTHRQKIERMVNVTLAKLSHQNSTFHDDKHFSAIDRQDLFYIALMLIGNPSQSVYVIVDTGSPLLWTQCRPCRQCFLQNYPIYNRQASSTYRGITCDDPLCNYNEEGSLFKCVGDRCVYRLSYGSGPQASGPTRGYASLESFHFVVNDDGDTETITLLFGCSTNNVNFDFGNDQYNMISGMLGLDLHPNSLASQLSDVFSYCIVPYDDNYPFDVHPHKLRFGADVFIPPHSIPTTQYVRVEGRDFYYLRLLDISVGDFRLNLPAGTFEPSSASGFFIDSASPASTLTTNSPNELNIFGMVNTAFIQYYESHNLERNPNPGVPFEVCYMNRQDFVDYPSLTFHFQGADYRVDGRFVNVQFHEAGFFCVAIMDHPSKSILGVYHMQNMRIIHNGQIGAIQFFPEDCAQDHF</sequence>
<evidence type="ECO:0000313" key="1">
    <source>
        <dbReference type="EMBL" id="KAJ0079060.1"/>
    </source>
</evidence>
<comment type="caution">
    <text evidence="1">The sequence shown here is derived from an EMBL/GenBank/DDBJ whole genome shotgun (WGS) entry which is preliminary data.</text>
</comment>
<reference evidence="2" key="1">
    <citation type="journal article" date="2023" name="G3 (Bethesda)">
        <title>Genome assembly and association tests identify interacting loci associated with vigor, precocity, and sex in interspecific pistachio rootstocks.</title>
        <authorList>
            <person name="Palmer W."/>
            <person name="Jacygrad E."/>
            <person name="Sagayaradj S."/>
            <person name="Cavanaugh K."/>
            <person name="Han R."/>
            <person name="Bertier L."/>
            <person name="Beede B."/>
            <person name="Kafkas S."/>
            <person name="Golino D."/>
            <person name="Preece J."/>
            <person name="Michelmore R."/>
        </authorList>
    </citation>
    <scope>NUCLEOTIDE SEQUENCE [LARGE SCALE GENOMIC DNA]</scope>
</reference>